<dbReference type="GO" id="GO:0005768">
    <property type="term" value="C:endosome"/>
    <property type="evidence" value="ECO:0007669"/>
    <property type="project" value="TreeGrafter"/>
</dbReference>
<sequence>MASFFGVPLKKSYDVDLTKPLKNLISSFYSSSDEPIDLSDAIEHLNKSRSSCVSRSLDPKHESSLELLEKYYDQIASLESKCPPELHVQFKWKDALDKGGSFLLSSNTLSLSSLSYEKVCILFNIGAVQSQIGAVQGNEGLSNDAALRLSAKYFQSASGIFQSLKHMSSAAVGGQELTLDLTPEVLNILHVLTLAQAQEAFYYKAANDNMKEHIIAKVANQCETLYADAQKQLQLLRITQEKDWVTIVNMKQAAFRGIAEYYQSIVCQQQKEFGEQITRLQKAVDSLKTAESRGASYFTPHFRERLSNSVRALEEAKKDNDFIYHAKVPDYKSVKSIGTAALAKPTSLPERFRPNSPDLFEKLLPVAVQQAVQRLDLRKQDVVNSEIANLREQTELLNGLLASLNLPAAIEDTSGVQLPTSICEKAATVRSKGGIGALERLIHELPELFQRNREILEETERQINLEEESDNNLREQFKEKWKRTPSAQLNACWKDHISKYKAIIQNAVEADNKVKAKFNAHRDKIQLLSSDSNEALIQAVPSGSGADNNLMNAPCVVKLRQLMNEVEELKSERQSIENELKTATFSDMKSKFLRALTQDGAINEEVLSVEAIGETFGGLQKRIRESKERQESLMRKIREANDEYMNLKKNSQAGNSNREAFLIELANAYDAFIQLQSNLEEGSKFYNDLTVLLANLQSKVNDFCFARKAEREDLCKHLQNEIVSQPTPKPPSAPSYHGNTNSGQQKPPRPPPPQVSSQSSQPEQSQSTQQTTQNLPFSQPYAPNPYQQYYLPPPPLPSGFNPYPFAQTPNYTPQGYQPQQGYQQSGYPYPQQGYQQTGYPYPQQQPYGYYPQQHR</sequence>
<dbReference type="SMART" id="SM01041">
    <property type="entry name" value="BRO1"/>
    <property type="match status" value="1"/>
</dbReference>
<comment type="caution">
    <text evidence="4">The sequence shown here is derived from an EMBL/GenBank/DDBJ whole genome shotgun (WGS) entry which is preliminary data.</text>
</comment>
<dbReference type="Gene3D" id="1.20.140.50">
    <property type="entry name" value="alix/aip1 like domains"/>
    <property type="match status" value="1"/>
</dbReference>
<keyword evidence="5" id="KW-1185">Reference proteome</keyword>
<gene>
    <name evidence="4" type="ORF">B4U79_15590</name>
</gene>
<organism evidence="4 5">
    <name type="scientific">Dinothrombium tinctorium</name>
    <dbReference type="NCBI Taxonomy" id="1965070"/>
    <lineage>
        <taxon>Eukaryota</taxon>
        <taxon>Metazoa</taxon>
        <taxon>Ecdysozoa</taxon>
        <taxon>Arthropoda</taxon>
        <taxon>Chelicerata</taxon>
        <taxon>Arachnida</taxon>
        <taxon>Acari</taxon>
        <taxon>Acariformes</taxon>
        <taxon>Trombidiformes</taxon>
        <taxon>Prostigmata</taxon>
        <taxon>Anystina</taxon>
        <taxon>Parasitengona</taxon>
        <taxon>Trombidioidea</taxon>
        <taxon>Trombidiidae</taxon>
        <taxon>Dinothrombium</taxon>
    </lineage>
</organism>
<dbReference type="Proteomes" id="UP000285301">
    <property type="component" value="Unassembled WGS sequence"/>
</dbReference>
<dbReference type="STRING" id="1965070.A0A443R8B8"/>
<evidence type="ECO:0000259" key="3">
    <source>
        <dbReference type="PROSITE" id="PS51180"/>
    </source>
</evidence>
<feature type="non-terminal residue" evidence="4">
    <location>
        <position position="855"/>
    </location>
</feature>
<dbReference type="Gene3D" id="1.25.40.280">
    <property type="entry name" value="alix/aip1 like domains"/>
    <property type="match status" value="1"/>
</dbReference>
<dbReference type="InterPro" id="IPR038499">
    <property type="entry name" value="BRO1_sf"/>
</dbReference>
<dbReference type="InterPro" id="IPR025304">
    <property type="entry name" value="ALIX_V_dom"/>
</dbReference>
<dbReference type="Pfam" id="PF13949">
    <property type="entry name" value="ALIX_LYPXL_bnd"/>
    <property type="match status" value="1"/>
</dbReference>
<dbReference type="OrthoDB" id="2141925at2759"/>
<name>A0A443R8B8_9ACAR</name>
<dbReference type="Gene3D" id="1.20.120.560">
    <property type="entry name" value="alix/aip1 in complex with the ypdl late domain"/>
    <property type="match status" value="1"/>
</dbReference>
<feature type="coiled-coil region" evidence="1">
    <location>
        <begin position="438"/>
        <end position="476"/>
    </location>
</feature>
<protein>
    <submittedName>
        <fullName evidence="4">Programmed cell death 6-interacting protein-like protein</fullName>
    </submittedName>
</protein>
<reference evidence="4 5" key="1">
    <citation type="journal article" date="2018" name="Gigascience">
        <title>Genomes of trombidid mites reveal novel predicted allergens and laterally-transferred genes associated with secondary metabolism.</title>
        <authorList>
            <person name="Dong X."/>
            <person name="Chaisiri K."/>
            <person name="Xia D."/>
            <person name="Armstrong S.D."/>
            <person name="Fang Y."/>
            <person name="Donnelly M.J."/>
            <person name="Kadowaki T."/>
            <person name="McGarry J.W."/>
            <person name="Darby A.C."/>
            <person name="Makepeace B.L."/>
        </authorList>
    </citation>
    <scope>NUCLEOTIDE SEQUENCE [LARGE SCALE GENOMIC DNA]</scope>
    <source>
        <strain evidence="4">UoL-WK</strain>
    </source>
</reference>
<evidence type="ECO:0000256" key="1">
    <source>
        <dbReference type="SAM" id="Coils"/>
    </source>
</evidence>
<accession>A0A443R8B8</accession>
<dbReference type="PANTHER" id="PTHR23030">
    <property type="entry name" value="PCD6 INTERACTING PROTEIN-RELATED"/>
    <property type="match status" value="1"/>
</dbReference>
<dbReference type="PANTHER" id="PTHR23030:SF39">
    <property type="entry name" value="PROGRAMMED CELL DEATH 6-INTERACTING PROTEIN"/>
    <property type="match status" value="1"/>
</dbReference>
<evidence type="ECO:0000313" key="5">
    <source>
        <dbReference type="Proteomes" id="UP000285301"/>
    </source>
</evidence>
<dbReference type="EMBL" id="NCKU01001673">
    <property type="protein sequence ID" value="RWS11515.1"/>
    <property type="molecule type" value="Genomic_DNA"/>
</dbReference>
<feature type="compositionally biased region" description="Low complexity" evidence="2">
    <location>
        <begin position="798"/>
        <end position="855"/>
    </location>
</feature>
<feature type="coiled-coil region" evidence="1">
    <location>
        <begin position="623"/>
        <end position="657"/>
    </location>
</feature>
<feature type="coiled-coil region" evidence="1">
    <location>
        <begin position="559"/>
        <end position="586"/>
    </location>
</feature>
<feature type="compositionally biased region" description="Low complexity" evidence="2">
    <location>
        <begin position="755"/>
        <end position="790"/>
    </location>
</feature>
<dbReference type="AlphaFoldDB" id="A0A443R8B8"/>
<evidence type="ECO:0000313" key="4">
    <source>
        <dbReference type="EMBL" id="RWS11515.1"/>
    </source>
</evidence>
<dbReference type="Pfam" id="PF03097">
    <property type="entry name" value="BRO1"/>
    <property type="match status" value="1"/>
</dbReference>
<proteinExistence type="predicted"/>
<feature type="domain" description="BRO1" evidence="3">
    <location>
        <begin position="3"/>
        <end position="401"/>
    </location>
</feature>
<dbReference type="PROSITE" id="PS51180">
    <property type="entry name" value="BRO1"/>
    <property type="match status" value="1"/>
</dbReference>
<keyword evidence="1" id="KW-0175">Coiled coil</keyword>
<feature type="region of interest" description="Disordered" evidence="2">
    <location>
        <begin position="722"/>
        <end position="855"/>
    </location>
</feature>
<evidence type="ECO:0000256" key="2">
    <source>
        <dbReference type="SAM" id="MobiDB-lite"/>
    </source>
</evidence>
<dbReference type="InterPro" id="IPR004328">
    <property type="entry name" value="BRO1_dom"/>
</dbReference>
<dbReference type="GO" id="GO:0000281">
    <property type="term" value="P:mitotic cytokinesis"/>
    <property type="evidence" value="ECO:0007669"/>
    <property type="project" value="TreeGrafter"/>
</dbReference>